<reference evidence="2" key="1">
    <citation type="submission" date="2019-11" db="EMBL/GenBank/DDBJ databases">
        <authorList>
            <person name="Liu Y."/>
            <person name="Hou J."/>
            <person name="Li T.-Q."/>
            <person name="Guan C.-H."/>
            <person name="Wu X."/>
            <person name="Wu H.-Z."/>
            <person name="Ling F."/>
            <person name="Zhang R."/>
            <person name="Shi X.-G."/>
            <person name="Ren J.-P."/>
            <person name="Chen E.-F."/>
            <person name="Sun J.-M."/>
        </authorList>
    </citation>
    <scope>NUCLEOTIDE SEQUENCE</scope>
    <source>
        <strain evidence="2">Adult_tree_wgs_1</strain>
        <tissue evidence="2">Leaves</tissue>
    </source>
</reference>
<keyword evidence="1" id="KW-0732">Signal</keyword>
<dbReference type="EMBL" id="WJXA01000012">
    <property type="protein sequence ID" value="KAF7123992.1"/>
    <property type="molecule type" value="Genomic_DNA"/>
</dbReference>
<keyword evidence="3" id="KW-1185">Reference proteome</keyword>
<dbReference type="Proteomes" id="UP000626092">
    <property type="component" value="Unassembled WGS sequence"/>
</dbReference>
<dbReference type="PANTHER" id="PTHR33474">
    <property type="entry name" value="TRANSMEMBRANE PROTEIN"/>
    <property type="match status" value="1"/>
</dbReference>
<organism evidence="2 3">
    <name type="scientific">Rhododendron simsii</name>
    <name type="common">Sims's rhododendron</name>
    <dbReference type="NCBI Taxonomy" id="118357"/>
    <lineage>
        <taxon>Eukaryota</taxon>
        <taxon>Viridiplantae</taxon>
        <taxon>Streptophyta</taxon>
        <taxon>Embryophyta</taxon>
        <taxon>Tracheophyta</taxon>
        <taxon>Spermatophyta</taxon>
        <taxon>Magnoliopsida</taxon>
        <taxon>eudicotyledons</taxon>
        <taxon>Gunneridae</taxon>
        <taxon>Pentapetalae</taxon>
        <taxon>asterids</taxon>
        <taxon>Ericales</taxon>
        <taxon>Ericaceae</taxon>
        <taxon>Ericoideae</taxon>
        <taxon>Rhodoreae</taxon>
        <taxon>Rhododendron</taxon>
    </lineage>
</organism>
<gene>
    <name evidence="2" type="ORF">RHSIM_Rhsim12G0155900</name>
</gene>
<accession>A0A834G4H9</accession>
<name>A0A834G4H9_RHOSS</name>
<dbReference type="PANTHER" id="PTHR33474:SF2">
    <property type="entry name" value="TRANSMEMBRANE PROTEIN"/>
    <property type="match status" value="1"/>
</dbReference>
<feature type="chain" id="PRO_5032359848" evidence="1">
    <location>
        <begin position="24"/>
        <end position="95"/>
    </location>
</feature>
<protein>
    <submittedName>
        <fullName evidence="2">Uncharacterized protein</fullName>
    </submittedName>
</protein>
<comment type="caution">
    <text evidence="2">The sequence shown here is derived from an EMBL/GenBank/DDBJ whole genome shotgun (WGS) entry which is preliminary data.</text>
</comment>
<evidence type="ECO:0000256" key="1">
    <source>
        <dbReference type="SAM" id="SignalP"/>
    </source>
</evidence>
<dbReference type="OrthoDB" id="747636at2759"/>
<sequence length="95" mass="10461">MQASLLRLLLVLLCVSSLICSNAAPVSRTRNLMLPPEVYRVSGNTHLENRGERLKGERVVLRRMDVELNDYPGSGANNHHTPIPKPGKGVCVIDC</sequence>
<evidence type="ECO:0000313" key="3">
    <source>
        <dbReference type="Proteomes" id="UP000626092"/>
    </source>
</evidence>
<evidence type="ECO:0000313" key="2">
    <source>
        <dbReference type="EMBL" id="KAF7123992.1"/>
    </source>
</evidence>
<dbReference type="AlphaFoldDB" id="A0A834G4H9"/>
<proteinExistence type="predicted"/>
<feature type="signal peptide" evidence="1">
    <location>
        <begin position="1"/>
        <end position="23"/>
    </location>
</feature>